<accession>J5KHD2</accession>
<dbReference type="EMBL" id="JH611165">
    <property type="protein sequence ID" value="EJP73713.1"/>
    <property type="molecule type" value="Genomic_DNA"/>
</dbReference>
<protein>
    <recommendedName>
        <fullName evidence="4 9">Protein-L-isoaspartate O-methyltransferase</fullName>
        <ecNumber evidence="3 9">2.1.1.77</ecNumber>
    </recommendedName>
</protein>
<proteinExistence type="inferred from homology"/>
<evidence type="ECO:0000256" key="9">
    <source>
        <dbReference type="NCBIfam" id="TIGR00080"/>
    </source>
</evidence>
<evidence type="ECO:0000256" key="3">
    <source>
        <dbReference type="ARBA" id="ARBA00011890"/>
    </source>
</evidence>
<dbReference type="CDD" id="cd02440">
    <property type="entry name" value="AdoMet_MTases"/>
    <property type="match status" value="1"/>
</dbReference>
<organism evidence="10 11">
    <name type="scientific">SAR86 cluster bacterium SAR86B</name>
    <dbReference type="NCBI Taxonomy" id="1123867"/>
    <lineage>
        <taxon>Bacteria</taxon>
        <taxon>Pseudomonadati</taxon>
        <taxon>Pseudomonadota</taxon>
        <taxon>Gammaproteobacteria</taxon>
        <taxon>SAR86 cluster</taxon>
    </lineage>
</organism>
<evidence type="ECO:0000256" key="4">
    <source>
        <dbReference type="ARBA" id="ARBA00013346"/>
    </source>
</evidence>
<evidence type="ECO:0000256" key="5">
    <source>
        <dbReference type="ARBA" id="ARBA00022490"/>
    </source>
</evidence>
<keyword evidence="5" id="KW-0963">Cytoplasm</keyword>
<dbReference type="EC" id="2.1.1.77" evidence="3 9"/>
<dbReference type="InterPro" id="IPR029063">
    <property type="entry name" value="SAM-dependent_MTases_sf"/>
</dbReference>
<dbReference type="Proteomes" id="UP000010116">
    <property type="component" value="Unassembled WGS sequence"/>
</dbReference>
<evidence type="ECO:0000313" key="10">
    <source>
        <dbReference type="EMBL" id="EJP73713.1"/>
    </source>
</evidence>
<comment type="similarity">
    <text evidence="2">Belongs to the methyltransferase superfamily. L-isoaspartyl/D-aspartyl protein methyltransferase family.</text>
</comment>
<evidence type="ECO:0000256" key="8">
    <source>
        <dbReference type="ARBA" id="ARBA00022691"/>
    </source>
</evidence>
<evidence type="ECO:0000256" key="7">
    <source>
        <dbReference type="ARBA" id="ARBA00022679"/>
    </source>
</evidence>
<dbReference type="PANTHER" id="PTHR11579">
    <property type="entry name" value="PROTEIN-L-ISOASPARTATE O-METHYLTRANSFERASE"/>
    <property type="match status" value="1"/>
</dbReference>
<evidence type="ECO:0000256" key="6">
    <source>
        <dbReference type="ARBA" id="ARBA00022603"/>
    </source>
</evidence>
<dbReference type="GO" id="GO:0030091">
    <property type="term" value="P:protein repair"/>
    <property type="evidence" value="ECO:0007669"/>
    <property type="project" value="UniProtKB-UniRule"/>
</dbReference>
<name>J5KHD2_9GAMM</name>
<dbReference type="InterPro" id="IPR000682">
    <property type="entry name" value="PCMT"/>
</dbReference>
<dbReference type="SUPFAM" id="SSF53335">
    <property type="entry name" value="S-adenosyl-L-methionine-dependent methyltransferases"/>
    <property type="match status" value="1"/>
</dbReference>
<keyword evidence="8" id="KW-0949">S-adenosyl-L-methionine</keyword>
<sequence>MSNSGFTFRRVRDEMIENLLEMGIKDFRVLDAMSQIPRHIFLDEALWSRAYENRSLTIGYKQTISQPFIVARMTELLISHTQDRGKIFENILEIGSGCGYQSAVLSYFTNQLYAIERIKPLVIKSRKNIEFLKIKNVIFKHGDGHIDWPEDIIFDGVLGAAAPRAFPQDLLKPLKDGGKVVFPVGDDKSQTLKVVIKNKDETEEQSYDEVSFVPMLGGTSIDGKDL</sequence>
<dbReference type="AlphaFoldDB" id="J5KHD2"/>
<dbReference type="PANTHER" id="PTHR11579:SF0">
    <property type="entry name" value="PROTEIN-L-ISOASPARTATE(D-ASPARTATE) O-METHYLTRANSFERASE"/>
    <property type="match status" value="1"/>
</dbReference>
<dbReference type="HOGENOM" id="CLU_055432_2_0_6"/>
<evidence type="ECO:0000313" key="11">
    <source>
        <dbReference type="Proteomes" id="UP000010116"/>
    </source>
</evidence>
<dbReference type="Gene3D" id="3.40.50.150">
    <property type="entry name" value="Vaccinia Virus protein VP39"/>
    <property type="match status" value="1"/>
</dbReference>
<gene>
    <name evidence="10" type="primary">pcm</name>
    <name evidence="10" type="ORF">NT02SARS_0345</name>
</gene>
<dbReference type="NCBIfam" id="NF001453">
    <property type="entry name" value="PRK00312.1"/>
    <property type="match status" value="1"/>
</dbReference>
<dbReference type="GO" id="GO:0005737">
    <property type="term" value="C:cytoplasm"/>
    <property type="evidence" value="ECO:0007669"/>
    <property type="project" value="UniProtKB-SubCell"/>
</dbReference>
<keyword evidence="6 10" id="KW-0489">Methyltransferase</keyword>
<dbReference type="GO" id="GO:0032259">
    <property type="term" value="P:methylation"/>
    <property type="evidence" value="ECO:0007669"/>
    <property type="project" value="UniProtKB-KW"/>
</dbReference>
<comment type="subcellular location">
    <subcellularLocation>
        <location evidence="1">Cytoplasm</location>
    </subcellularLocation>
</comment>
<evidence type="ECO:0000256" key="2">
    <source>
        <dbReference type="ARBA" id="ARBA00005369"/>
    </source>
</evidence>
<reference evidence="10 11" key="1">
    <citation type="journal article" date="2012" name="ISME J.">
        <title>Genomic insights to SAR86, an abundant and uncultivated marine bacterial lineage.</title>
        <authorList>
            <person name="Dupont C.L."/>
            <person name="Rusch D.B."/>
            <person name="Yooseph S."/>
            <person name="Lombardo M.J."/>
            <person name="Richter R.A."/>
            <person name="Valas R."/>
            <person name="Novotny M."/>
            <person name="Yee-Greenbaum J."/>
            <person name="Selengut J.D."/>
            <person name="Haft D.H."/>
            <person name="Halpern A.L."/>
            <person name="Lasken R.S."/>
            <person name="Nealson K."/>
            <person name="Friedman R."/>
            <person name="Venter J.C."/>
        </authorList>
    </citation>
    <scope>NUCLEOTIDE SEQUENCE [LARGE SCALE GENOMIC DNA]</scope>
</reference>
<dbReference type="Pfam" id="PF01135">
    <property type="entry name" value="PCMT"/>
    <property type="match status" value="1"/>
</dbReference>
<keyword evidence="7 10" id="KW-0808">Transferase</keyword>
<dbReference type="NCBIfam" id="TIGR00080">
    <property type="entry name" value="pimt"/>
    <property type="match status" value="1"/>
</dbReference>
<dbReference type="GO" id="GO:0004719">
    <property type="term" value="F:protein-L-isoaspartate (D-aspartate) O-methyltransferase activity"/>
    <property type="evidence" value="ECO:0007669"/>
    <property type="project" value="UniProtKB-UniRule"/>
</dbReference>
<evidence type="ECO:0000256" key="1">
    <source>
        <dbReference type="ARBA" id="ARBA00004496"/>
    </source>
</evidence>